<feature type="region of interest" description="Disordered" evidence="1">
    <location>
        <begin position="78"/>
        <end position="97"/>
    </location>
</feature>
<proteinExistence type="predicted"/>
<dbReference type="AlphaFoldDB" id="A0A426Z8E7"/>
<comment type="caution">
    <text evidence="2">The sequence shown here is derived from an EMBL/GenBank/DDBJ whole genome shotgun (WGS) entry which is preliminary data.</text>
</comment>
<organism evidence="2 3">
    <name type="scientific">Ensete ventricosum</name>
    <name type="common">Abyssinian banana</name>
    <name type="synonym">Musa ensete</name>
    <dbReference type="NCBI Taxonomy" id="4639"/>
    <lineage>
        <taxon>Eukaryota</taxon>
        <taxon>Viridiplantae</taxon>
        <taxon>Streptophyta</taxon>
        <taxon>Embryophyta</taxon>
        <taxon>Tracheophyta</taxon>
        <taxon>Spermatophyta</taxon>
        <taxon>Magnoliopsida</taxon>
        <taxon>Liliopsida</taxon>
        <taxon>Zingiberales</taxon>
        <taxon>Musaceae</taxon>
        <taxon>Ensete</taxon>
    </lineage>
</organism>
<evidence type="ECO:0000313" key="2">
    <source>
        <dbReference type="EMBL" id="RRT60226.1"/>
    </source>
</evidence>
<evidence type="ECO:0000256" key="1">
    <source>
        <dbReference type="SAM" id="MobiDB-lite"/>
    </source>
</evidence>
<dbReference type="Proteomes" id="UP000287651">
    <property type="component" value="Unassembled WGS sequence"/>
</dbReference>
<dbReference type="EMBL" id="AMZH03007875">
    <property type="protein sequence ID" value="RRT60226.1"/>
    <property type="molecule type" value="Genomic_DNA"/>
</dbReference>
<accession>A0A426Z8E7</accession>
<feature type="region of interest" description="Disordered" evidence="1">
    <location>
        <begin position="212"/>
        <end position="235"/>
    </location>
</feature>
<evidence type="ECO:0000313" key="3">
    <source>
        <dbReference type="Proteomes" id="UP000287651"/>
    </source>
</evidence>
<reference evidence="2 3" key="1">
    <citation type="journal article" date="2014" name="Agronomy (Basel)">
        <title>A Draft Genome Sequence for Ensete ventricosum, the Drought-Tolerant Tree Against Hunger.</title>
        <authorList>
            <person name="Harrison J."/>
            <person name="Moore K.A."/>
            <person name="Paszkiewicz K."/>
            <person name="Jones T."/>
            <person name="Grant M."/>
            <person name="Ambacheew D."/>
            <person name="Muzemil S."/>
            <person name="Studholme D.J."/>
        </authorList>
    </citation>
    <scope>NUCLEOTIDE SEQUENCE [LARGE SCALE GENOMIC DNA]</scope>
</reference>
<name>A0A426Z8E7_ENSVE</name>
<protein>
    <submittedName>
        <fullName evidence="2">Uncharacterized protein</fullName>
    </submittedName>
</protein>
<feature type="compositionally biased region" description="Basic residues" evidence="1">
    <location>
        <begin position="78"/>
        <end position="89"/>
    </location>
</feature>
<gene>
    <name evidence="2" type="ORF">B296_00042012</name>
</gene>
<sequence length="235" mass="25622">MIREGTFSCTLYKFPLILPDSQSLDFRGSSNRNCSLWARLPGGSPQLGDATGHGLGLAAFGSFRRVLQTGLLCSLPKKKKKKKKTKTKTKTKDERRELSTCTVFREESLLSPARTNPGRKATSTPTLVNSLKKAIHIGTEDHIRLRNRVALEEIGECSEEESGGKLKGKGVPVGREMRFKKGAFLQLNPYLSSDRTGWAAGVESPRVIGSYLSGAPKGQKSDKFGLGPALLSPYP</sequence>